<comment type="caution">
    <text evidence="2">The sequence shown here is derived from an EMBL/GenBank/DDBJ whole genome shotgun (WGS) entry which is preliminary data.</text>
</comment>
<feature type="compositionally biased region" description="Basic residues" evidence="1">
    <location>
        <begin position="1"/>
        <end position="10"/>
    </location>
</feature>
<proteinExistence type="predicted"/>
<dbReference type="Gene3D" id="3.80.10.10">
    <property type="entry name" value="Ribonuclease Inhibitor"/>
    <property type="match status" value="1"/>
</dbReference>
<feature type="non-terminal residue" evidence="2">
    <location>
        <position position="1"/>
    </location>
</feature>
<sequence length="366" mass="38133">RRRRASRPVPRKLNDPPGGDIGSQPVDGGRHVRPVPGPDGEPAHQAGLVLREVLRCRPGVRGDHRASPEVEFQPHVSSLSPPAGSCRLGRAVAVVFGATPSPRITREREAPLGSVDLSHNQLGDLGLVSIAYSLLTNRALKSLALANNTIVDAPPVPPAVAPAAAAPFQWTVPGSLLVEVPPFAEPGPSADPTAVPSQSQSPPPPQPPPDESRKEGRPGAPGIVSYTMECDGDHAEVPGGAGALAGPPAAPATPGTAPPPRKQQQQQQQALPPPKPLDGSPLELLAQAIADNTVIYLVDLRGNHFGVRGAQAVLPAVKARGKTLAVWVSERIPNEIFTAIQDGNRKVFETAKKGNKGKKKGKGKGK</sequence>
<evidence type="ECO:0000313" key="3">
    <source>
        <dbReference type="Proteomes" id="UP000673691"/>
    </source>
</evidence>
<keyword evidence="3" id="KW-1185">Reference proteome</keyword>
<gene>
    <name evidence="2" type="ORF">BJ554DRAFT_4210</name>
</gene>
<reference evidence="2 3" key="1">
    <citation type="journal article" name="Sci. Rep.">
        <title>Genome-scale phylogenetic analyses confirm Olpidium as the closest living zoosporic fungus to the non-flagellated, terrestrial fungi.</title>
        <authorList>
            <person name="Chang Y."/>
            <person name="Rochon D."/>
            <person name="Sekimoto S."/>
            <person name="Wang Y."/>
            <person name="Chovatia M."/>
            <person name="Sandor L."/>
            <person name="Salamov A."/>
            <person name="Grigoriev I.V."/>
            <person name="Stajich J.E."/>
            <person name="Spatafora J.W."/>
        </authorList>
    </citation>
    <scope>NUCLEOTIDE SEQUENCE [LARGE SCALE GENOMIC DNA]</scope>
    <source>
        <strain evidence="2">S191</strain>
    </source>
</reference>
<dbReference type="EMBL" id="JAEFCI010000190">
    <property type="protein sequence ID" value="KAG5463716.1"/>
    <property type="molecule type" value="Genomic_DNA"/>
</dbReference>
<feature type="region of interest" description="Disordered" evidence="1">
    <location>
        <begin position="62"/>
        <end position="81"/>
    </location>
</feature>
<dbReference type="OrthoDB" id="120976at2759"/>
<evidence type="ECO:0000313" key="2">
    <source>
        <dbReference type="EMBL" id="KAG5463716.1"/>
    </source>
</evidence>
<evidence type="ECO:0000256" key="1">
    <source>
        <dbReference type="SAM" id="MobiDB-lite"/>
    </source>
</evidence>
<dbReference type="InterPro" id="IPR032675">
    <property type="entry name" value="LRR_dom_sf"/>
</dbReference>
<feature type="compositionally biased region" description="Pro residues" evidence="1">
    <location>
        <begin position="248"/>
        <end position="261"/>
    </location>
</feature>
<protein>
    <submittedName>
        <fullName evidence="2">Uncharacterized protein</fullName>
    </submittedName>
</protein>
<dbReference type="SUPFAM" id="SSF52047">
    <property type="entry name" value="RNI-like"/>
    <property type="match status" value="1"/>
</dbReference>
<dbReference type="Proteomes" id="UP000673691">
    <property type="component" value="Unassembled WGS sequence"/>
</dbReference>
<dbReference type="InterPro" id="IPR001611">
    <property type="entry name" value="Leu-rich_rpt"/>
</dbReference>
<feature type="region of interest" description="Disordered" evidence="1">
    <location>
        <begin position="1"/>
        <end position="46"/>
    </location>
</feature>
<name>A0A8H8DMG4_9FUNG</name>
<dbReference type="Pfam" id="PF13516">
    <property type="entry name" value="LRR_6"/>
    <property type="match status" value="1"/>
</dbReference>
<accession>A0A8H8DMG4</accession>
<organism evidence="2 3">
    <name type="scientific">Olpidium bornovanus</name>
    <dbReference type="NCBI Taxonomy" id="278681"/>
    <lineage>
        <taxon>Eukaryota</taxon>
        <taxon>Fungi</taxon>
        <taxon>Fungi incertae sedis</taxon>
        <taxon>Olpidiomycota</taxon>
        <taxon>Olpidiomycotina</taxon>
        <taxon>Olpidiomycetes</taxon>
        <taxon>Olpidiales</taxon>
        <taxon>Olpidiaceae</taxon>
        <taxon>Olpidium</taxon>
    </lineage>
</organism>
<feature type="region of interest" description="Disordered" evidence="1">
    <location>
        <begin position="181"/>
        <end position="279"/>
    </location>
</feature>
<dbReference type="AlphaFoldDB" id="A0A8H8DMG4"/>